<evidence type="ECO:0000313" key="3">
    <source>
        <dbReference type="EMBL" id="NYE68860.1"/>
    </source>
</evidence>
<dbReference type="Gene3D" id="2.70.70.10">
    <property type="entry name" value="Glucose Permease (Domain IIA)"/>
    <property type="match status" value="1"/>
</dbReference>
<dbReference type="EMBL" id="JACCBU010000001">
    <property type="protein sequence ID" value="NYE68860.1"/>
    <property type="molecule type" value="Genomic_DNA"/>
</dbReference>
<evidence type="ECO:0000313" key="4">
    <source>
        <dbReference type="Proteomes" id="UP000569914"/>
    </source>
</evidence>
<organism evidence="3 4">
    <name type="scientific">Microlunatus parietis</name>
    <dbReference type="NCBI Taxonomy" id="682979"/>
    <lineage>
        <taxon>Bacteria</taxon>
        <taxon>Bacillati</taxon>
        <taxon>Actinomycetota</taxon>
        <taxon>Actinomycetes</taxon>
        <taxon>Propionibacteriales</taxon>
        <taxon>Propionibacteriaceae</taxon>
        <taxon>Microlunatus</taxon>
    </lineage>
</organism>
<dbReference type="SUPFAM" id="SSF51261">
    <property type="entry name" value="Duplicated hybrid motif"/>
    <property type="match status" value="1"/>
</dbReference>
<keyword evidence="1" id="KW-1133">Transmembrane helix</keyword>
<reference evidence="3 4" key="1">
    <citation type="submission" date="2020-07" db="EMBL/GenBank/DDBJ databases">
        <title>Sequencing the genomes of 1000 actinobacteria strains.</title>
        <authorList>
            <person name="Klenk H.-P."/>
        </authorList>
    </citation>
    <scope>NUCLEOTIDE SEQUENCE [LARGE SCALE GENOMIC DNA]</scope>
    <source>
        <strain evidence="3 4">DSM 22083</strain>
    </source>
</reference>
<feature type="transmembrane region" description="Helical" evidence="1">
    <location>
        <begin position="346"/>
        <end position="364"/>
    </location>
</feature>
<dbReference type="GO" id="GO:0004222">
    <property type="term" value="F:metalloendopeptidase activity"/>
    <property type="evidence" value="ECO:0007669"/>
    <property type="project" value="TreeGrafter"/>
</dbReference>
<dbReference type="Proteomes" id="UP000569914">
    <property type="component" value="Unassembled WGS sequence"/>
</dbReference>
<dbReference type="RefSeq" id="WP_179747730.1">
    <property type="nucleotide sequence ID" value="NZ_JACCBU010000001.1"/>
</dbReference>
<keyword evidence="1" id="KW-0472">Membrane</keyword>
<accession>A0A7Y9I2I0</accession>
<dbReference type="AlphaFoldDB" id="A0A7Y9I2I0"/>
<name>A0A7Y9I2I0_9ACTN</name>
<evidence type="ECO:0000259" key="2">
    <source>
        <dbReference type="Pfam" id="PF01551"/>
    </source>
</evidence>
<gene>
    <name evidence="3" type="ORF">BKA15_000189</name>
</gene>
<evidence type="ECO:0000256" key="1">
    <source>
        <dbReference type="SAM" id="Phobius"/>
    </source>
</evidence>
<comment type="caution">
    <text evidence="3">The sequence shown here is derived from an EMBL/GenBank/DDBJ whole genome shotgun (WGS) entry which is preliminary data.</text>
</comment>
<dbReference type="PANTHER" id="PTHR21666:SF270">
    <property type="entry name" value="MUREIN HYDROLASE ACTIVATOR ENVC"/>
    <property type="match status" value="1"/>
</dbReference>
<dbReference type="Pfam" id="PF01551">
    <property type="entry name" value="Peptidase_M23"/>
    <property type="match status" value="1"/>
</dbReference>
<proteinExistence type="predicted"/>
<keyword evidence="3" id="KW-0378">Hydrolase</keyword>
<dbReference type="InterPro" id="IPR011055">
    <property type="entry name" value="Dup_hybrid_motif"/>
</dbReference>
<feature type="domain" description="M23ase beta-sheet core" evidence="2">
    <location>
        <begin position="818"/>
        <end position="908"/>
    </location>
</feature>
<dbReference type="InterPro" id="IPR050570">
    <property type="entry name" value="Cell_wall_metabolism_enzyme"/>
</dbReference>
<keyword evidence="1" id="KW-0812">Transmembrane</keyword>
<dbReference type="InterPro" id="IPR016047">
    <property type="entry name" value="M23ase_b-sheet_dom"/>
</dbReference>
<dbReference type="CDD" id="cd12797">
    <property type="entry name" value="M23_peptidase"/>
    <property type="match status" value="1"/>
</dbReference>
<keyword evidence="4" id="KW-1185">Reference proteome</keyword>
<dbReference type="PANTHER" id="PTHR21666">
    <property type="entry name" value="PEPTIDASE-RELATED"/>
    <property type="match status" value="1"/>
</dbReference>
<protein>
    <submittedName>
        <fullName evidence="3">Murein DD-endopeptidase MepM/ murein hydrolase activator NlpD</fullName>
    </submittedName>
</protein>
<sequence length="1005" mass="106506">MVSREVTIEYKGRAAASVKQASEQAARAVGRVGSESEESASKARGGLTKIGAGIAGFAGGIVGNAVSAAAGKVKDFVGQSITAASDMQETLSKSRAIFGDQAKAMEQWANGAPKQFGLAKSEALGYSAGLGDMARQIGFTAKEAATFGKDIVQVSGDLGSFNNLETGDVLDRITSALRGEYDSLQAIIPNINAARVEQEALALSGKKTAKELTEQDKVLAIQAILHKDGARAMGDFAKTSGGFANQQKIAAAQVQTLQERLGTVLLPILTQVMAFVTNTAVPALAKFAEEMGPKIGPAVEQAGKFLEGLLPFVGQLATFIAENIAVLGPLTAGLALLNVVLSANPIGLVVLALGALVAGLMYAYQNSETFRNIVNGAFTAVKTVVLAVGNAVVGAVRAIADWLARTWQAAVDFGVRFVRAFQQTNERVGSWIRNMVSTVLGWVTDLRDRAVRFALQLRDRFIQANVRLRDGAVSAILGLRDKAVGFVRSLRDQGVAFVISLRDRVIGGARSMRDQAVAAVTGLRDRAVARVVSLRDRAVAFALSLRDRFIAAGRALRDRVIEAVQSLRERAVARIVALRDTAVRVALQVRDKVLAPFRALRDKGVEVFRGLRDTAGRVMSGLLDKVKGPIRTVFGWLNDKLIKPLNTVTSKFGLTIPTLPKFHRGTSRVGPDGREYPAILLGTESVLNPQATRRLGRDKIDKLNRGEAIGGPGDWWNNFTEFISRPAKLVAEMAQRGAKWAVSQVMGAIPNAPTTGVPMADLIPDVLNQLKSKITSWASGKDAEQKAELGSVGGSIGTGPWVKPVAAGIGNGYLGYPGHYGVDMPVGIGTPVHAVSNAIVTKAASLTGSYGRHLFLRHADGLVTVYAHLSQLLTSVGDRVKAGQVIGRSGNTGNSTGPHLHFETRVGGGYPGPNPRTVMRARGVTLDSGGMLQPGFTLAYNGTGGPEPVLTGSQWSDLTKAKDAPTVVINIDGALDPDAVARQVISLLDRYDRNRGGVKVNRRAR</sequence>